<dbReference type="PANTHER" id="PTHR43021">
    <property type="entry name" value="NA(+)/H(+) ANTIPORTER-RELATED"/>
    <property type="match status" value="1"/>
</dbReference>
<evidence type="ECO:0000313" key="3">
    <source>
        <dbReference type="Proteomes" id="UP000663722"/>
    </source>
</evidence>
<name>A0A975GK56_9BACT</name>
<feature type="transmembrane region" description="Helical" evidence="1">
    <location>
        <begin position="384"/>
        <end position="403"/>
    </location>
</feature>
<feature type="transmembrane region" description="Helical" evidence="1">
    <location>
        <begin position="142"/>
        <end position="165"/>
    </location>
</feature>
<feature type="transmembrane region" description="Helical" evidence="1">
    <location>
        <begin position="107"/>
        <end position="130"/>
    </location>
</feature>
<dbReference type="RefSeq" id="WP_207680832.1">
    <property type="nucleotide sequence ID" value="NZ_CP061800.1"/>
</dbReference>
<gene>
    <name evidence="2" type="ORF">dnm_002610</name>
</gene>
<keyword evidence="1" id="KW-0812">Transmembrane</keyword>
<keyword evidence="1" id="KW-0472">Membrane</keyword>
<sequence>MDFLFEMRYTASMKIFFGLLLIIFLAFSGYHLTFRGFRLPVFARQFYLTGTEFLFLGLLLGPQFLNLLDAETLKGLEPLTGLLLGWIGLLFGFQFEIAKLRRFPLEFLGAAILEGLITFLFAFLIIYGTLYFFVGLADSMKIIIAITLAAAAACTAQTGLALLPSDSLVRHRDTIKLLTYISSIDGLSALLIFGLAFLFRPQFVTTCSWIAQLKWSGSVSLGIIPGFVLLYTLFFTRRRKESELILVVVGMAVFTSGTASVLHFSPLLTNFFVGVCLVNFNKEKDRIFDILISVEKPVYLLLLVFLGAGWRLKHLDQILFPAAGYCLCRLLGKFFGGFVVTRLSHDLKDHPRHLGFGLLEMGGLSLAILLDFQQGFLCDINCHAISVILVAVICNNFVSSYFLGRLFKT</sequence>
<dbReference type="Proteomes" id="UP000663722">
    <property type="component" value="Chromosome"/>
</dbReference>
<organism evidence="2 3">
    <name type="scientific">Desulfonema magnum</name>
    <dbReference type="NCBI Taxonomy" id="45655"/>
    <lineage>
        <taxon>Bacteria</taxon>
        <taxon>Pseudomonadati</taxon>
        <taxon>Thermodesulfobacteriota</taxon>
        <taxon>Desulfobacteria</taxon>
        <taxon>Desulfobacterales</taxon>
        <taxon>Desulfococcaceae</taxon>
        <taxon>Desulfonema</taxon>
    </lineage>
</organism>
<dbReference type="PANTHER" id="PTHR43021:SF2">
    <property type="entry name" value="CATION_H+ EXCHANGER DOMAIN-CONTAINING PROTEIN"/>
    <property type="match status" value="1"/>
</dbReference>
<feature type="transmembrane region" description="Helical" evidence="1">
    <location>
        <begin position="15"/>
        <end position="34"/>
    </location>
</feature>
<feature type="transmembrane region" description="Helical" evidence="1">
    <location>
        <begin position="244"/>
        <end position="267"/>
    </location>
</feature>
<keyword evidence="1" id="KW-1133">Transmembrane helix</keyword>
<dbReference type="EMBL" id="CP061800">
    <property type="protein sequence ID" value="QTA84267.1"/>
    <property type="molecule type" value="Genomic_DNA"/>
</dbReference>
<feature type="transmembrane region" description="Helical" evidence="1">
    <location>
        <begin position="177"/>
        <end position="199"/>
    </location>
</feature>
<protein>
    <submittedName>
        <fullName evidence="2">Sodium/solute symporter domain-containing protein</fullName>
    </submittedName>
</protein>
<dbReference type="Gene3D" id="1.20.1530.20">
    <property type="match status" value="1"/>
</dbReference>
<dbReference type="InterPro" id="IPR038770">
    <property type="entry name" value="Na+/solute_symporter_sf"/>
</dbReference>
<dbReference type="AlphaFoldDB" id="A0A975GK56"/>
<accession>A0A975GK56</accession>
<evidence type="ECO:0000256" key="1">
    <source>
        <dbReference type="SAM" id="Phobius"/>
    </source>
</evidence>
<keyword evidence="3" id="KW-1185">Reference proteome</keyword>
<evidence type="ECO:0000313" key="2">
    <source>
        <dbReference type="EMBL" id="QTA84267.1"/>
    </source>
</evidence>
<reference evidence="2" key="1">
    <citation type="journal article" date="2021" name="Microb. Physiol.">
        <title>Proteogenomic Insights into the Physiology of Marine, Sulfate-Reducing, Filamentous Desulfonema limicola and Desulfonema magnum.</title>
        <authorList>
            <person name="Schnaars V."/>
            <person name="Wohlbrand L."/>
            <person name="Scheve S."/>
            <person name="Hinrichs C."/>
            <person name="Reinhardt R."/>
            <person name="Rabus R."/>
        </authorList>
    </citation>
    <scope>NUCLEOTIDE SEQUENCE</scope>
    <source>
        <strain evidence="2">4be13</strain>
    </source>
</reference>
<feature type="transmembrane region" description="Helical" evidence="1">
    <location>
        <begin position="353"/>
        <end position="372"/>
    </location>
</feature>
<feature type="transmembrane region" description="Helical" evidence="1">
    <location>
        <begin position="318"/>
        <end position="341"/>
    </location>
</feature>
<feature type="transmembrane region" description="Helical" evidence="1">
    <location>
        <begin position="76"/>
        <end position="95"/>
    </location>
</feature>
<dbReference type="KEGG" id="dmm:dnm_002610"/>
<feature type="transmembrane region" description="Helical" evidence="1">
    <location>
        <begin position="46"/>
        <end position="64"/>
    </location>
</feature>
<proteinExistence type="predicted"/>
<feature type="transmembrane region" description="Helical" evidence="1">
    <location>
        <begin position="219"/>
        <end position="237"/>
    </location>
</feature>